<feature type="compositionally biased region" description="Basic and acidic residues" evidence="4">
    <location>
        <begin position="218"/>
        <end position="235"/>
    </location>
</feature>
<feature type="region of interest" description="Disordered" evidence="4">
    <location>
        <begin position="1"/>
        <end position="45"/>
    </location>
</feature>
<accession>A0A1I7Z0P2</accession>
<dbReference type="WBParaSite" id="L893_g21651.t1">
    <property type="protein sequence ID" value="L893_g21651.t1"/>
    <property type="gene ID" value="L893_g21651"/>
</dbReference>
<feature type="compositionally biased region" description="Gly residues" evidence="4">
    <location>
        <begin position="282"/>
        <end position="293"/>
    </location>
</feature>
<evidence type="ECO:0000256" key="2">
    <source>
        <dbReference type="ARBA" id="ARBA00022884"/>
    </source>
</evidence>
<feature type="compositionally biased region" description="Gly residues" evidence="4">
    <location>
        <begin position="367"/>
        <end position="376"/>
    </location>
</feature>
<feature type="compositionally biased region" description="Low complexity" evidence="4">
    <location>
        <begin position="312"/>
        <end position="348"/>
    </location>
</feature>
<feature type="region of interest" description="Disordered" evidence="4">
    <location>
        <begin position="312"/>
        <end position="376"/>
    </location>
</feature>
<dbReference type="GO" id="GO:0003730">
    <property type="term" value="F:mRNA 3'-UTR binding"/>
    <property type="evidence" value="ECO:0007669"/>
    <property type="project" value="TreeGrafter"/>
</dbReference>
<evidence type="ECO:0000313" key="7">
    <source>
        <dbReference type="WBParaSite" id="L893_g21651.t1"/>
    </source>
</evidence>
<sequence length="376" mass="40826">MVKDELNNNDAPNGTPQQQDGGASAPTAVKNDEQQQADDQNLEPEQFRKMFIGGLTATTTDEMLRDYYSQWGELVDCVVMRDPNTKRSRGFGFVSYSKQAEVDLAMSNRPHVIDNKTVDPKRAVPREQSQRTEANVSSKRLYVSGVRDEHNEEMFLNHFSKYGAVLKAEIIMDKNTGKPRGFAFITFDDYDAVDKCVLHKSHMINNYRCDVKKALSKEEMSKAQQSERERMDRGGRSRGNVRGQWGGPMGGRGGPGGYDSRDSAWGVNNWGPSQGSSAGWGAPSGRGAPGYGKRGPQAQQAGYASAGAYSGGYQQQGSSAAWGAPAEGWGAPQPWGGQGWGQTPTGPSAWQSSSQGSTAWNQNQTGSGWGGRQGGY</sequence>
<evidence type="ECO:0000256" key="4">
    <source>
        <dbReference type="SAM" id="MobiDB-lite"/>
    </source>
</evidence>
<evidence type="ECO:0000259" key="5">
    <source>
        <dbReference type="PROSITE" id="PS50102"/>
    </source>
</evidence>
<dbReference type="GO" id="GO:0071013">
    <property type="term" value="C:catalytic step 2 spliceosome"/>
    <property type="evidence" value="ECO:0007669"/>
    <property type="project" value="TreeGrafter"/>
</dbReference>
<feature type="domain" description="RRM" evidence="5">
    <location>
        <begin position="48"/>
        <end position="131"/>
    </location>
</feature>
<dbReference type="PANTHER" id="PTHR48026">
    <property type="entry name" value="HOMOLOGOUS TO DROSOPHILA SQD (SQUID) PROTEIN"/>
    <property type="match status" value="1"/>
</dbReference>
<dbReference type="InterPro" id="IPR035979">
    <property type="entry name" value="RBD_domain_sf"/>
</dbReference>
<evidence type="ECO:0000256" key="1">
    <source>
        <dbReference type="ARBA" id="ARBA00022737"/>
    </source>
</evidence>
<keyword evidence="1" id="KW-0677">Repeat</keyword>
<dbReference type="FunFam" id="3.30.70.330:FF:000860">
    <property type="entry name" value="Heterogeneous nuclear ribonucleoprotein A1"/>
    <property type="match status" value="1"/>
</dbReference>
<dbReference type="Pfam" id="PF00076">
    <property type="entry name" value="RRM_1"/>
    <property type="match status" value="2"/>
</dbReference>
<dbReference type="InterPro" id="IPR012677">
    <property type="entry name" value="Nucleotide-bd_a/b_plait_sf"/>
</dbReference>
<dbReference type="PANTHER" id="PTHR48026:SF14">
    <property type="entry name" value="HETEROGENEOUS NUCLEAR RIBONUCLEOPROTEIN A1"/>
    <property type="match status" value="1"/>
</dbReference>
<proteinExistence type="predicted"/>
<protein>
    <submittedName>
        <fullName evidence="7">Heterogeneous nuclear ribonucleoprotein A1</fullName>
    </submittedName>
</protein>
<dbReference type="FunFam" id="3.30.70.330:FF:000040">
    <property type="entry name" value="Heterogeneous nuclear ribonucleoprotein A2/B1"/>
    <property type="match status" value="1"/>
</dbReference>
<reference evidence="7" key="1">
    <citation type="submission" date="2016-11" db="UniProtKB">
        <authorList>
            <consortium name="WormBaseParasite"/>
        </authorList>
    </citation>
    <scope>IDENTIFICATION</scope>
</reference>
<evidence type="ECO:0000256" key="3">
    <source>
        <dbReference type="PROSITE-ProRule" id="PRU00176"/>
    </source>
</evidence>
<dbReference type="GO" id="GO:0000398">
    <property type="term" value="P:mRNA splicing, via spliceosome"/>
    <property type="evidence" value="ECO:0007669"/>
    <property type="project" value="TreeGrafter"/>
</dbReference>
<dbReference type="InterPro" id="IPR000504">
    <property type="entry name" value="RRM_dom"/>
</dbReference>
<dbReference type="GO" id="GO:0098687">
    <property type="term" value="C:chromosomal region"/>
    <property type="evidence" value="ECO:0007669"/>
    <property type="project" value="UniProtKB-ARBA"/>
</dbReference>
<dbReference type="PROSITE" id="PS50102">
    <property type="entry name" value="RRM"/>
    <property type="match status" value="2"/>
</dbReference>
<feature type="compositionally biased region" description="Polar residues" evidence="4">
    <location>
        <begin position="349"/>
        <end position="365"/>
    </location>
</feature>
<name>A0A1I7Z0P2_9BILA</name>
<feature type="compositionally biased region" description="Gly residues" evidence="4">
    <location>
        <begin position="244"/>
        <end position="257"/>
    </location>
</feature>
<dbReference type="AlphaFoldDB" id="A0A1I7Z0P2"/>
<dbReference type="Proteomes" id="UP000095287">
    <property type="component" value="Unplaced"/>
</dbReference>
<dbReference type="SMART" id="SM00360">
    <property type="entry name" value="RRM"/>
    <property type="match status" value="2"/>
</dbReference>
<feature type="domain" description="RRM" evidence="5">
    <location>
        <begin position="139"/>
        <end position="216"/>
    </location>
</feature>
<dbReference type="SUPFAM" id="SSF54928">
    <property type="entry name" value="RNA-binding domain, RBD"/>
    <property type="match status" value="2"/>
</dbReference>
<evidence type="ECO:0000313" key="6">
    <source>
        <dbReference type="Proteomes" id="UP000095287"/>
    </source>
</evidence>
<keyword evidence="6" id="KW-1185">Reference proteome</keyword>
<feature type="region of interest" description="Disordered" evidence="4">
    <location>
        <begin position="218"/>
        <end position="299"/>
    </location>
</feature>
<dbReference type="Gene3D" id="3.30.70.330">
    <property type="match status" value="2"/>
</dbReference>
<keyword evidence="2 3" id="KW-0694">RNA-binding</keyword>
<feature type="compositionally biased region" description="Polar residues" evidence="4">
    <location>
        <begin position="8"/>
        <end position="21"/>
    </location>
</feature>
<organism evidence="6 7">
    <name type="scientific">Steinernema glaseri</name>
    <dbReference type="NCBI Taxonomy" id="37863"/>
    <lineage>
        <taxon>Eukaryota</taxon>
        <taxon>Metazoa</taxon>
        <taxon>Ecdysozoa</taxon>
        <taxon>Nematoda</taxon>
        <taxon>Chromadorea</taxon>
        <taxon>Rhabditida</taxon>
        <taxon>Tylenchina</taxon>
        <taxon>Panagrolaimomorpha</taxon>
        <taxon>Strongyloidoidea</taxon>
        <taxon>Steinernematidae</taxon>
        <taxon>Steinernema</taxon>
    </lineage>
</organism>